<organism evidence="1 2">
    <name type="scientific">Reticulomyxa filosa</name>
    <dbReference type="NCBI Taxonomy" id="46433"/>
    <lineage>
        <taxon>Eukaryota</taxon>
        <taxon>Sar</taxon>
        <taxon>Rhizaria</taxon>
        <taxon>Retaria</taxon>
        <taxon>Foraminifera</taxon>
        <taxon>Monothalamids</taxon>
        <taxon>Reticulomyxidae</taxon>
        <taxon>Reticulomyxa</taxon>
    </lineage>
</organism>
<proteinExistence type="predicted"/>
<name>X6L911_RETFI</name>
<reference evidence="1 2" key="1">
    <citation type="journal article" date="2013" name="Curr. Biol.">
        <title>The Genome of the Foraminiferan Reticulomyxa filosa.</title>
        <authorList>
            <person name="Glockner G."/>
            <person name="Hulsmann N."/>
            <person name="Schleicher M."/>
            <person name="Noegel A.A."/>
            <person name="Eichinger L."/>
            <person name="Gallinger C."/>
            <person name="Pawlowski J."/>
            <person name="Sierra R."/>
            <person name="Euteneuer U."/>
            <person name="Pillet L."/>
            <person name="Moustafa A."/>
            <person name="Platzer M."/>
            <person name="Groth M."/>
            <person name="Szafranski K."/>
            <person name="Schliwa M."/>
        </authorList>
    </citation>
    <scope>NUCLEOTIDE SEQUENCE [LARGE SCALE GENOMIC DNA]</scope>
</reference>
<evidence type="ECO:0000313" key="1">
    <source>
        <dbReference type="EMBL" id="ETN97606.1"/>
    </source>
</evidence>
<dbReference type="EMBL" id="ASPP01049167">
    <property type="protein sequence ID" value="ETN97606.1"/>
    <property type="molecule type" value="Genomic_DNA"/>
</dbReference>
<gene>
    <name evidence="1" type="ORF">RFI_39923</name>
</gene>
<keyword evidence="2" id="KW-1185">Reference proteome</keyword>
<sequence length="182" mass="22080">MRRSPRIPSCDVSWISPFKHEREILFARSMIYSYRAEKTHKEQYAWNAKVESEDEYTQMILLTWVRYDQYIQQTMLISAMWNHQIDFNLIYSLLIHIQEKIDQIIAYLPMFETWKLQPNNIKKYENKKKEFIERRCCNHQINLLCIFAIEEKFLRCNPIELAAFITVNSGLPFVKKDYNKNL</sequence>
<comment type="caution">
    <text evidence="1">The sequence shown here is derived from an EMBL/GenBank/DDBJ whole genome shotgun (WGS) entry which is preliminary data.</text>
</comment>
<dbReference type="AlphaFoldDB" id="X6L911"/>
<dbReference type="Proteomes" id="UP000023152">
    <property type="component" value="Unassembled WGS sequence"/>
</dbReference>
<evidence type="ECO:0000313" key="2">
    <source>
        <dbReference type="Proteomes" id="UP000023152"/>
    </source>
</evidence>
<accession>X6L911</accession>
<protein>
    <submittedName>
        <fullName evidence="1">Uncharacterized protein</fullName>
    </submittedName>
</protein>